<dbReference type="Proteomes" id="UP000622017">
    <property type="component" value="Unassembled WGS sequence"/>
</dbReference>
<evidence type="ECO:0000256" key="1">
    <source>
        <dbReference type="ARBA" id="ARBA00004651"/>
    </source>
</evidence>
<feature type="transmembrane region" description="Helical" evidence="6">
    <location>
        <begin position="393"/>
        <end position="410"/>
    </location>
</feature>
<evidence type="ECO:0000313" key="8">
    <source>
        <dbReference type="Proteomes" id="UP000622017"/>
    </source>
</evidence>
<comment type="subcellular location">
    <subcellularLocation>
        <location evidence="1">Cell membrane</location>
        <topology evidence="1">Multi-pass membrane protein</topology>
    </subcellularLocation>
</comment>
<name>A0ABR7MPD2_9BACT</name>
<keyword evidence="5 6" id="KW-0472">Membrane</keyword>
<dbReference type="Pfam" id="PF03739">
    <property type="entry name" value="LptF_LptG"/>
    <property type="match status" value="1"/>
</dbReference>
<evidence type="ECO:0000256" key="4">
    <source>
        <dbReference type="ARBA" id="ARBA00022989"/>
    </source>
</evidence>
<protein>
    <submittedName>
        <fullName evidence="7">LptF/LptG family permease</fullName>
    </submittedName>
</protein>
<evidence type="ECO:0000256" key="3">
    <source>
        <dbReference type="ARBA" id="ARBA00022692"/>
    </source>
</evidence>
<keyword evidence="8" id="KW-1185">Reference proteome</keyword>
<evidence type="ECO:0000313" key="7">
    <source>
        <dbReference type="EMBL" id="MBC6612923.1"/>
    </source>
</evidence>
<evidence type="ECO:0000256" key="6">
    <source>
        <dbReference type="SAM" id="Phobius"/>
    </source>
</evidence>
<evidence type="ECO:0000256" key="5">
    <source>
        <dbReference type="ARBA" id="ARBA00023136"/>
    </source>
</evidence>
<proteinExistence type="predicted"/>
<feature type="transmembrane region" description="Helical" evidence="6">
    <location>
        <begin position="99"/>
        <end position="117"/>
    </location>
</feature>
<comment type="caution">
    <text evidence="7">The sequence shown here is derived from an EMBL/GenBank/DDBJ whole genome shotgun (WGS) entry which is preliminary data.</text>
</comment>
<reference evidence="7 8" key="1">
    <citation type="submission" date="2020-08" db="EMBL/GenBank/DDBJ databases">
        <title>Hymenobacter sp.</title>
        <authorList>
            <person name="Kim M.K."/>
        </authorList>
    </citation>
    <scope>NUCLEOTIDE SEQUENCE [LARGE SCALE GENOMIC DNA]</scope>
    <source>
        <strain evidence="7 8">BT507</strain>
    </source>
</reference>
<organism evidence="7 8">
    <name type="scientific">Hymenobacter citatus</name>
    <dbReference type="NCBI Taxonomy" id="2763506"/>
    <lineage>
        <taxon>Bacteria</taxon>
        <taxon>Pseudomonadati</taxon>
        <taxon>Bacteroidota</taxon>
        <taxon>Cytophagia</taxon>
        <taxon>Cytophagales</taxon>
        <taxon>Hymenobacteraceae</taxon>
        <taxon>Hymenobacter</taxon>
    </lineage>
</organism>
<sequence length="487" mass="55466">MKKLDKLILKAFAGPFFLTFAVVEFIFLTQYMLKYLDDIIGKDLGAGVIAQLLFFFSVLMVPISLPLAVLLSSLMTFGTLGEHHELTAIKTSGISLTRILRPVFILSFLLSIGAFWYNETIIPKANLKAYSLLWDVRQQKLALDIRENIFYNGIPGYTIKVNEKQGENGDILKGVMIYDHSGRAGNSVMILADSGRMTTRFDGQYLSLELFRGTSYIEKPDQHNRAGASFTRQSFDRNQLLFSLSSFGLDRTNEEYFAENKMMKNIPQLIAHSDSLHQRLNVERRLMVTQLNPYYSYARFDTTGQAANRRLADWKVSDERLPALSVGMVEQASNRARNVRAFISSNADRLNNLARDTSMFRIEIYRKYTQSAAILLMFLIGAPLGAIIKKGGLGVPLLIAILFFIIYYVVSIMGEKYAREMILTVPLGMWLADLVLLPVGLFFLYQARNDSGLLEGDFWRRITRWVPTEQFRNLLRNRAFLARRAQA</sequence>
<gene>
    <name evidence="7" type="ORF">H8B15_18520</name>
</gene>
<evidence type="ECO:0000256" key="2">
    <source>
        <dbReference type="ARBA" id="ARBA00022475"/>
    </source>
</evidence>
<keyword evidence="4 6" id="KW-1133">Transmembrane helix</keyword>
<dbReference type="PANTHER" id="PTHR33529">
    <property type="entry name" value="SLR0882 PROTEIN-RELATED"/>
    <property type="match status" value="1"/>
</dbReference>
<accession>A0ABR7MPD2</accession>
<keyword evidence="2" id="KW-1003">Cell membrane</keyword>
<dbReference type="InterPro" id="IPR005495">
    <property type="entry name" value="LptG/LptF_permease"/>
</dbReference>
<dbReference type="PANTHER" id="PTHR33529:SF6">
    <property type="entry name" value="YJGP_YJGQ FAMILY PERMEASE"/>
    <property type="match status" value="1"/>
</dbReference>
<feature type="transmembrane region" description="Helical" evidence="6">
    <location>
        <begin position="422"/>
        <end position="445"/>
    </location>
</feature>
<dbReference type="EMBL" id="JACSCY010000019">
    <property type="protein sequence ID" value="MBC6612923.1"/>
    <property type="molecule type" value="Genomic_DNA"/>
</dbReference>
<feature type="transmembrane region" description="Helical" evidence="6">
    <location>
        <begin position="12"/>
        <end position="33"/>
    </location>
</feature>
<dbReference type="RefSeq" id="WP_187321141.1">
    <property type="nucleotide sequence ID" value="NZ_JACSCY010000019.1"/>
</dbReference>
<keyword evidence="3 6" id="KW-0812">Transmembrane</keyword>
<feature type="transmembrane region" description="Helical" evidence="6">
    <location>
        <begin position="368"/>
        <end position="386"/>
    </location>
</feature>
<feature type="transmembrane region" description="Helical" evidence="6">
    <location>
        <begin position="53"/>
        <end position="78"/>
    </location>
</feature>